<dbReference type="AlphaFoldDB" id="A0A8J3DHT3"/>
<dbReference type="PANTHER" id="PTHR24189:SF73">
    <property type="entry name" value="ANKYRIN REPEAT AND SOCS BOX-CONTAINING 15B"/>
    <property type="match status" value="1"/>
</dbReference>
<keyword evidence="2 3" id="KW-0040">ANK repeat</keyword>
<proteinExistence type="predicted"/>
<dbReference type="Pfam" id="PF12796">
    <property type="entry name" value="Ank_2"/>
    <property type="match status" value="1"/>
</dbReference>
<sequence>MRYLTTLLLLCSTSLIFAHDGDHTKMSPNTHPTTGNKEFDQAVVYINEGNAEALSQLLKQNPQLVNMRATGHEEYEKGYFMHPALIHFTAFNPFWNRGTKVPETTPEVLIVLLEAGADVDAKCGNPGNEDTTLGLVTTGILLREAGIEDRMIEILNKHGADLSYGVIGAAAYSDWDAMDTLIRLGAGQQPVALAYQNDAAGLKKTLATTNDPLAAQKALFAAVTKGNLECVTVALDAGAAPSAYMPAHLHPGATAMHQAALNNHVDILKILIERGGRTNIEDKNYSGTPLGWAAHNHNDEAVAFLIELTDIDPTPQQLAAWGLNERLLAYLKTHPDAINEVADWGTPLQQAAFHGRVETVKLLIANGADINKAEGGERVPGGGVTPLDKALSKELYGSGTSLEDRAACAEILLENGAKTGDELASSK</sequence>
<evidence type="ECO:0000256" key="2">
    <source>
        <dbReference type="ARBA" id="ARBA00023043"/>
    </source>
</evidence>
<dbReference type="PROSITE" id="PS50088">
    <property type="entry name" value="ANK_REPEAT"/>
    <property type="match status" value="2"/>
</dbReference>
<protein>
    <recommendedName>
        <fullName evidence="7">Ankyrin repeat domain-containing protein</fullName>
    </recommendedName>
</protein>
<keyword evidence="6" id="KW-1185">Reference proteome</keyword>
<dbReference type="InterPro" id="IPR036770">
    <property type="entry name" value="Ankyrin_rpt-contain_sf"/>
</dbReference>
<reference evidence="5" key="1">
    <citation type="journal article" date="2014" name="Int. J. Syst. Evol. Microbiol.">
        <title>Complete genome sequence of Corynebacterium casei LMG S-19264T (=DSM 44701T), isolated from a smear-ripened cheese.</title>
        <authorList>
            <consortium name="US DOE Joint Genome Institute (JGI-PGF)"/>
            <person name="Walter F."/>
            <person name="Albersmeier A."/>
            <person name="Kalinowski J."/>
            <person name="Ruckert C."/>
        </authorList>
    </citation>
    <scope>NUCLEOTIDE SEQUENCE</scope>
    <source>
        <strain evidence="5">KCTC 12870</strain>
    </source>
</reference>
<dbReference type="PROSITE" id="PS50297">
    <property type="entry name" value="ANK_REP_REGION"/>
    <property type="match status" value="2"/>
</dbReference>
<feature type="signal peptide" evidence="4">
    <location>
        <begin position="1"/>
        <end position="18"/>
    </location>
</feature>
<dbReference type="InterPro" id="IPR002110">
    <property type="entry name" value="Ankyrin_rpt"/>
</dbReference>
<dbReference type="EMBL" id="BMXG01000004">
    <property type="protein sequence ID" value="GHB94576.1"/>
    <property type="molecule type" value="Genomic_DNA"/>
</dbReference>
<evidence type="ECO:0000256" key="3">
    <source>
        <dbReference type="PROSITE-ProRule" id="PRU00023"/>
    </source>
</evidence>
<dbReference type="Proteomes" id="UP000642829">
    <property type="component" value="Unassembled WGS sequence"/>
</dbReference>
<accession>A0A8J3DHT3</accession>
<dbReference type="PRINTS" id="PR01415">
    <property type="entry name" value="ANKYRIN"/>
</dbReference>
<evidence type="ECO:0000313" key="6">
    <source>
        <dbReference type="Proteomes" id="UP000642829"/>
    </source>
</evidence>
<dbReference type="PANTHER" id="PTHR24189">
    <property type="entry name" value="MYOTROPHIN"/>
    <property type="match status" value="1"/>
</dbReference>
<feature type="repeat" description="ANK" evidence="3">
    <location>
        <begin position="251"/>
        <end position="283"/>
    </location>
</feature>
<feature type="chain" id="PRO_5035246246" description="Ankyrin repeat domain-containing protein" evidence="4">
    <location>
        <begin position="19"/>
        <end position="427"/>
    </location>
</feature>
<dbReference type="SMART" id="SM00248">
    <property type="entry name" value="ANK"/>
    <property type="match status" value="5"/>
</dbReference>
<dbReference type="Pfam" id="PF13637">
    <property type="entry name" value="Ank_4"/>
    <property type="match status" value="1"/>
</dbReference>
<comment type="caution">
    <text evidence="5">The sequence shown here is derived from an EMBL/GenBank/DDBJ whole genome shotgun (WGS) entry which is preliminary data.</text>
</comment>
<feature type="repeat" description="ANK" evidence="3">
    <location>
        <begin position="343"/>
        <end position="375"/>
    </location>
</feature>
<reference evidence="5" key="2">
    <citation type="submission" date="2020-09" db="EMBL/GenBank/DDBJ databases">
        <authorList>
            <person name="Sun Q."/>
            <person name="Kim S."/>
        </authorList>
    </citation>
    <scope>NUCLEOTIDE SEQUENCE</scope>
    <source>
        <strain evidence="5">KCTC 12870</strain>
    </source>
</reference>
<evidence type="ECO:0000256" key="1">
    <source>
        <dbReference type="ARBA" id="ARBA00022737"/>
    </source>
</evidence>
<gene>
    <name evidence="5" type="ORF">GCM10007047_07590</name>
</gene>
<keyword evidence="4" id="KW-0732">Signal</keyword>
<evidence type="ECO:0000313" key="5">
    <source>
        <dbReference type="EMBL" id="GHB94576.1"/>
    </source>
</evidence>
<keyword evidence="1" id="KW-0677">Repeat</keyword>
<dbReference type="InterPro" id="IPR050745">
    <property type="entry name" value="Multifunctional_regulatory"/>
</dbReference>
<dbReference type="RefSeq" id="WP_189512046.1">
    <property type="nucleotide sequence ID" value="NZ_BMXG01000004.1"/>
</dbReference>
<dbReference type="Gene3D" id="1.25.40.20">
    <property type="entry name" value="Ankyrin repeat-containing domain"/>
    <property type="match status" value="1"/>
</dbReference>
<organism evidence="5 6">
    <name type="scientific">Cerasicoccus arenae</name>
    <dbReference type="NCBI Taxonomy" id="424488"/>
    <lineage>
        <taxon>Bacteria</taxon>
        <taxon>Pseudomonadati</taxon>
        <taxon>Verrucomicrobiota</taxon>
        <taxon>Opitutia</taxon>
        <taxon>Puniceicoccales</taxon>
        <taxon>Cerasicoccaceae</taxon>
        <taxon>Cerasicoccus</taxon>
    </lineage>
</organism>
<evidence type="ECO:0008006" key="7">
    <source>
        <dbReference type="Google" id="ProtNLM"/>
    </source>
</evidence>
<evidence type="ECO:0000256" key="4">
    <source>
        <dbReference type="SAM" id="SignalP"/>
    </source>
</evidence>
<dbReference type="SUPFAM" id="SSF48403">
    <property type="entry name" value="Ankyrin repeat"/>
    <property type="match status" value="1"/>
</dbReference>
<name>A0A8J3DHT3_9BACT</name>